<gene>
    <name evidence="2" type="primary">LOC112691717</name>
</gene>
<evidence type="ECO:0000313" key="2">
    <source>
        <dbReference type="RefSeq" id="XP_025421875.1"/>
    </source>
</evidence>
<sequence>MPYSEGFRYYLTCIDRYTRWPENHGLSSVSKWHGGTSHRQLKAAIKCHQNNRWTETLPTVLLGIRAAWRDDLKSTSAELVYGEPLRLPGEFLTSKDNAAKFDDAAEFIKDLGHHIQQIRPVNSTRHGEKKKIVFKDLATTEVISRNKKTFVIDIKKKKVRVTIDRLKPAYIIVDDHSKEHISRKIQTPTPNIITKEYQRTRSGRRVRFPDRLQVGYA</sequence>
<proteinExistence type="predicted"/>
<dbReference type="RefSeq" id="XP_025421875.1">
    <property type="nucleotide sequence ID" value="XM_025566090.1"/>
</dbReference>
<keyword evidence="1" id="KW-1185">Reference proteome</keyword>
<reference evidence="2" key="1">
    <citation type="submission" date="2025-08" db="UniProtKB">
        <authorList>
            <consortium name="RefSeq"/>
        </authorList>
    </citation>
    <scope>IDENTIFICATION</scope>
    <source>
        <tissue evidence="2">Whole body</tissue>
    </source>
</reference>
<dbReference type="AlphaFoldDB" id="A0A8B8GG77"/>
<evidence type="ECO:0000313" key="1">
    <source>
        <dbReference type="Proteomes" id="UP000694846"/>
    </source>
</evidence>
<accession>A0A8B8GG77</accession>
<dbReference type="GeneID" id="112691717"/>
<protein>
    <submittedName>
        <fullName evidence="2">Uncharacterized protein LOC112691717</fullName>
    </submittedName>
</protein>
<name>A0A8B8GG77_9HEMI</name>
<dbReference type="Proteomes" id="UP000694846">
    <property type="component" value="Unplaced"/>
</dbReference>
<dbReference type="OrthoDB" id="6623529at2759"/>
<organism evidence="1 2">
    <name type="scientific">Sipha flava</name>
    <name type="common">yellow sugarcane aphid</name>
    <dbReference type="NCBI Taxonomy" id="143950"/>
    <lineage>
        <taxon>Eukaryota</taxon>
        <taxon>Metazoa</taxon>
        <taxon>Ecdysozoa</taxon>
        <taxon>Arthropoda</taxon>
        <taxon>Hexapoda</taxon>
        <taxon>Insecta</taxon>
        <taxon>Pterygota</taxon>
        <taxon>Neoptera</taxon>
        <taxon>Paraneoptera</taxon>
        <taxon>Hemiptera</taxon>
        <taxon>Sternorrhyncha</taxon>
        <taxon>Aphidomorpha</taxon>
        <taxon>Aphidoidea</taxon>
        <taxon>Aphididae</taxon>
        <taxon>Sipha</taxon>
    </lineage>
</organism>
<dbReference type="PANTHER" id="PTHR38681:SF1">
    <property type="entry name" value="RETROVIRUS-RELATED POL POLYPROTEIN FROM TRANSPOSON 412-LIKE PROTEIN"/>
    <property type="match status" value="1"/>
</dbReference>
<dbReference type="PANTHER" id="PTHR38681">
    <property type="entry name" value="RETROVIRUS-RELATED POL POLYPROTEIN FROM TRANSPOSON 412-LIKE PROTEIN-RELATED"/>
    <property type="match status" value="1"/>
</dbReference>